<dbReference type="RefSeq" id="YP_009036976.1">
    <property type="nucleotide sequence ID" value="NC_024216.1"/>
</dbReference>
<dbReference type="Proteomes" id="UP000026902">
    <property type="component" value="Segment"/>
</dbReference>
<accession>A0A024AZA2</accession>
<organism evidence="1 2">
    <name type="scientific">Bacillus phage CAM003</name>
    <dbReference type="NCBI Taxonomy" id="1486657"/>
    <lineage>
        <taxon>Viruses</taxon>
        <taxon>Duplodnaviria</taxon>
        <taxon>Heunggongvirae</taxon>
        <taxon>Uroviricota</taxon>
        <taxon>Caudoviricetes</taxon>
        <taxon>Herelleviridae</taxon>
        <taxon>Bastillevirinae</taxon>
        <taxon>Bastillevirus</taxon>
        <taxon>Bastillevirus CAM003</taxon>
    </lineage>
</organism>
<dbReference type="KEGG" id="vg:19526304"/>
<dbReference type="EMBL" id="KJ489397">
    <property type="protein sequence ID" value="AHZ09510.1"/>
    <property type="molecule type" value="Genomic_DNA"/>
</dbReference>
<sequence length="88" mass="10348">MSFHQVEDVWIKAKSLLSQGYTWIEVVTYYKMLGGMKVKVYVYLDRVKYRIVGVAEEPDKVLLENKHGEIIRANYTDVKNGRKKFDCD</sequence>
<dbReference type="GeneID" id="19526304"/>
<keyword evidence="2" id="KW-1185">Reference proteome</keyword>
<reference evidence="2" key="1">
    <citation type="submission" date="2014-09" db="EMBL/GenBank/DDBJ databases">
        <authorList>
            <person name="Sauder A.B."/>
            <person name="McKenzie Q.R."/>
            <person name="Temple L.M."/>
            <person name="Alexis B.K."/>
            <person name="Al-Atrache Z."/>
            <person name="Lewis L.O."/>
            <person name="Loesser-Casey K.E."/>
            <person name="Mitchell K.J."/>
        </authorList>
    </citation>
    <scope>NUCLEOTIDE SEQUENCE [LARGE SCALE GENOMIC DNA]</scope>
</reference>
<evidence type="ECO:0000313" key="1">
    <source>
        <dbReference type="EMBL" id="AHZ09510.1"/>
    </source>
</evidence>
<evidence type="ECO:0000313" key="2">
    <source>
        <dbReference type="Proteomes" id="UP000026902"/>
    </source>
</evidence>
<proteinExistence type="predicted"/>
<name>A0A024AZA2_9CAUD</name>
<protein>
    <submittedName>
        <fullName evidence="1">Uncharacterized protein</fullName>
    </submittedName>
</protein>